<protein>
    <submittedName>
        <fullName evidence="1">Uncharacterized protein</fullName>
    </submittedName>
</protein>
<accession>A0AB39XUR3</accession>
<reference evidence="1" key="1">
    <citation type="submission" date="2024-08" db="EMBL/GenBank/DDBJ databases">
        <authorList>
            <person name="Yu S.T."/>
        </authorList>
    </citation>
    <scope>NUCLEOTIDE SEQUENCE</scope>
    <source>
        <strain evidence="1">R33</strain>
    </source>
</reference>
<dbReference type="AlphaFoldDB" id="A0AB39XUR3"/>
<gene>
    <name evidence="1" type="ORF">AB5J51_00075</name>
</gene>
<organism evidence="1">
    <name type="scientific">Streptomyces sp. R33</name>
    <dbReference type="NCBI Taxonomy" id="3238629"/>
    <lineage>
        <taxon>Bacteria</taxon>
        <taxon>Bacillati</taxon>
        <taxon>Actinomycetota</taxon>
        <taxon>Actinomycetes</taxon>
        <taxon>Kitasatosporales</taxon>
        <taxon>Streptomycetaceae</taxon>
        <taxon>Streptomyces</taxon>
    </lineage>
</organism>
<proteinExistence type="predicted"/>
<name>A0AB39XUR3_9ACTN</name>
<sequence>MNSAHPAQQASTSDSLIRPFHPNWVPAGGHTSVRTGIYFDVVAIPGPRGQELADKLIRLFDCNPGAIYQQGTAADELVYFVTAPKTTDRFRWPPGVLHYGDGGTQSVEVPALDCAPISWSWLSYPTHRREFVDCARLHELVRQLWD</sequence>
<dbReference type="EMBL" id="CP165727">
    <property type="protein sequence ID" value="XDV61502.1"/>
    <property type="molecule type" value="Genomic_DNA"/>
</dbReference>
<dbReference type="RefSeq" id="WP_369776276.1">
    <property type="nucleotide sequence ID" value="NZ_CP165727.1"/>
</dbReference>
<evidence type="ECO:0000313" key="1">
    <source>
        <dbReference type="EMBL" id="XDV61502.1"/>
    </source>
</evidence>